<accession>A0A1D6J6D7</accession>
<dbReference type="AlphaFoldDB" id="A0A1D6J6D7"/>
<sequence length="208" mass="23228">MASTLAEKGRPALAPAPVPTSAVEQLLMAEAERRHGSDTVWNGEEPKWRLDQSGLGRSQANRSKGKVFTLQLKHGHGPGQQDSLLTVWLRRVQGVLHDGSFDADCTIIVEVSVLKTRIQPNDEAQQEVQTRSIPDPREVAGCLLHMLLQQSRPMLCLILLSTVYQLVTQYGRIPVYLTFCGGFWNYFSLDLQKIKLRKCLASESMEGE</sequence>
<proteinExistence type="predicted"/>
<dbReference type="InParanoid" id="A0A1D6J6D7"/>
<dbReference type="EMBL" id="CM000786">
    <property type="protein sequence ID" value="AQK43485.1"/>
    <property type="molecule type" value="Genomic_DNA"/>
</dbReference>
<protein>
    <submittedName>
        <fullName evidence="1">Uncharacterized protein</fullName>
    </submittedName>
</protein>
<gene>
    <name evidence="1" type="ORF">ZEAMMB73_Zm00001d025302</name>
</gene>
<dbReference type="ExpressionAtlas" id="A0A1D6J6D7">
    <property type="expression patterns" value="baseline"/>
</dbReference>
<evidence type="ECO:0000313" key="1">
    <source>
        <dbReference type="EMBL" id="AQK43485.1"/>
    </source>
</evidence>
<name>A0A1D6J6D7_MAIZE</name>
<organism evidence="1">
    <name type="scientific">Zea mays</name>
    <name type="common">Maize</name>
    <dbReference type="NCBI Taxonomy" id="4577"/>
    <lineage>
        <taxon>Eukaryota</taxon>
        <taxon>Viridiplantae</taxon>
        <taxon>Streptophyta</taxon>
        <taxon>Embryophyta</taxon>
        <taxon>Tracheophyta</taxon>
        <taxon>Spermatophyta</taxon>
        <taxon>Magnoliopsida</taxon>
        <taxon>Liliopsida</taxon>
        <taxon>Poales</taxon>
        <taxon>Poaceae</taxon>
        <taxon>PACMAD clade</taxon>
        <taxon>Panicoideae</taxon>
        <taxon>Andropogonodae</taxon>
        <taxon>Andropogoneae</taxon>
        <taxon>Tripsacinae</taxon>
        <taxon>Zea</taxon>
    </lineage>
</organism>
<reference evidence="1" key="1">
    <citation type="submission" date="2015-12" db="EMBL/GenBank/DDBJ databases">
        <title>Update maize B73 reference genome by single molecule sequencing technologies.</title>
        <authorList>
            <consortium name="Maize Genome Sequencing Project"/>
            <person name="Ware D."/>
        </authorList>
    </citation>
    <scope>NUCLEOTIDE SEQUENCE</scope>
    <source>
        <tissue evidence="1">Seedling</tissue>
    </source>
</reference>